<dbReference type="InterPro" id="IPR041561">
    <property type="entry name" value="PglD_N"/>
</dbReference>
<dbReference type="InterPro" id="IPR018357">
    <property type="entry name" value="Hexapep_transf_CS"/>
</dbReference>
<proteinExistence type="predicted"/>
<comment type="caution">
    <text evidence="5">The sequence shown here is derived from an EMBL/GenBank/DDBJ whole genome shotgun (WGS) entry which is preliminary data.</text>
</comment>
<dbReference type="InterPro" id="IPR050179">
    <property type="entry name" value="Trans_hexapeptide_repeat"/>
</dbReference>
<feature type="domain" description="PglD N-terminal" evidence="4">
    <location>
        <begin position="4"/>
        <end position="77"/>
    </location>
</feature>
<dbReference type="PANTHER" id="PTHR43300:SF7">
    <property type="entry name" value="UDP-N-ACETYLBACILLOSAMINE N-ACETYLTRANSFERASE"/>
    <property type="match status" value="1"/>
</dbReference>
<dbReference type="RefSeq" id="WP_209676755.1">
    <property type="nucleotide sequence ID" value="NZ_JAGIOI010000001.1"/>
</dbReference>
<dbReference type="Pfam" id="PF17836">
    <property type="entry name" value="PglD_N"/>
    <property type="match status" value="1"/>
</dbReference>
<evidence type="ECO:0000256" key="3">
    <source>
        <dbReference type="SAM" id="MobiDB-lite"/>
    </source>
</evidence>
<dbReference type="Proteomes" id="UP000711614">
    <property type="component" value="Unassembled WGS sequence"/>
</dbReference>
<reference evidence="5 6" key="1">
    <citation type="submission" date="2021-03" db="EMBL/GenBank/DDBJ databases">
        <title>Sequencing the genomes of 1000 actinobacteria strains.</title>
        <authorList>
            <person name="Klenk H.-P."/>
        </authorList>
    </citation>
    <scope>NUCLEOTIDE SEQUENCE [LARGE SCALE GENOMIC DNA]</scope>
    <source>
        <strain evidence="5 6">DSM 16005</strain>
    </source>
</reference>
<feature type="region of interest" description="Disordered" evidence="3">
    <location>
        <begin position="201"/>
        <end position="224"/>
    </location>
</feature>
<dbReference type="Gene3D" id="2.160.10.10">
    <property type="entry name" value="Hexapeptide repeat proteins"/>
    <property type="match status" value="1"/>
</dbReference>
<dbReference type="PANTHER" id="PTHR43300">
    <property type="entry name" value="ACETYLTRANSFERASE"/>
    <property type="match status" value="1"/>
</dbReference>
<dbReference type="SUPFAM" id="SSF51161">
    <property type="entry name" value="Trimeric LpxA-like enzymes"/>
    <property type="match status" value="1"/>
</dbReference>
<sequence length="224" mass="22103">MAGLILVAASGLAREVLAATRASDSAHVVGFLDDDPARAGETIDGIPVLGRISDATAYPTESFVLCAGQGAARERIALLLAGLGIGSVRYASVVDGSAVVSEGSTLGAGCILLANVVLTAGVRLGSHVVAMPGVVFTHDDEVDDYATLAAGAALGGGVHIGRGAYLGMNSSVRQKVSVGAGAVVGMGAAVLSDVPDGETWAGVPAHPLSGRPGLPGNNSTDGRH</sequence>
<accession>A0ABS4YRX9</accession>
<dbReference type="EMBL" id="JAGIOI010000001">
    <property type="protein sequence ID" value="MBP2411558.1"/>
    <property type="molecule type" value="Genomic_DNA"/>
</dbReference>
<dbReference type="InterPro" id="IPR020019">
    <property type="entry name" value="AcTrfase_PglD-like"/>
</dbReference>
<evidence type="ECO:0000256" key="1">
    <source>
        <dbReference type="ARBA" id="ARBA00022679"/>
    </source>
</evidence>
<evidence type="ECO:0000313" key="6">
    <source>
        <dbReference type="Proteomes" id="UP000711614"/>
    </source>
</evidence>
<evidence type="ECO:0000313" key="5">
    <source>
        <dbReference type="EMBL" id="MBP2411558.1"/>
    </source>
</evidence>
<keyword evidence="1" id="KW-0808">Transferase</keyword>
<name>A0ABS4YRX9_9MICC</name>
<keyword evidence="2" id="KW-0677">Repeat</keyword>
<dbReference type="NCBIfam" id="TIGR03570">
    <property type="entry name" value="NeuD_NnaD"/>
    <property type="match status" value="1"/>
</dbReference>
<evidence type="ECO:0000259" key="4">
    <source>
        <dbReference type="Pfam" id="PF17836"/>
    </source>
</evidence>
<dbReference type="PROSITE" id="PS00101">
    <property type="entry name" value="HEXAPEP_TRANSFERASES"/>
    <property type="match status" value="1"/>
</dbReference>
<dbReference type="InterPro" id="IPR011004">
    <property type="entry name" value="Trimer_LpxA-like_sf"/>
</dbReference>
<dbReference type="Gene3D" id="3.40.50.20">
    <property type="match status" value="1"/>
</dbReference>
<organism evidence="5 6">
    <name type="scientific">Arthrobacter stackebrandtii</name>
    <dbReference type="NCBI Taxonomy" id="272161"/>
    <lineage>
        <taxon>Bacteria</taxon>
        <taxon>Bacillati</taxon>
        <taxon>Actinomycetota</taxon>
        <taxon>Actinomycetes</taxon>
        <taxon>Micrococcales</taxon>
        <taxon>Micrococcaceae</taxon>
        <taxon>Arthrobacter</taxon>
    </lineage>
</organism>
<evidence type="ECO:0000256" key="2">
    <source>
        <dbReference type="ARBA" id="ARBA00022737"/>
    </source>
</evidence>
<protein>
    <submittedName>
        <fullName evidence="5">Sugar O-acyltransferase (Sialic acid O-acetyltransferase NeuD family)</fullName>
    </submittedName>
</protein>
<dbReference type="CDD" id="cd03360">
    <property type="entry name" value="LbH_AT_putative"/>
    <property type="match status" value="1"/>
</dbReference>
<keyword evidence="6" id="KW-1185">Reference proteome</keyword>
<gene>
    <name evidence="5" type="ORF">JOF48_000357</name>
</gene>